<proteinExistence type="predicted"/>
<evidence type="ECO:0000256" key="2">
    <source>
        <dbReference type="ARBA" id="ARBA00022729"/>
    </source>
</evidence>
<dbReference type="EMBL" id="DVOT01000094">
    <property type="protein sequence ID" value="HIV27371.1"/>
    <property type="molecule type" value="Genomic_DNA"/>
</dbReference>
<evidence type="ECO:0000313" key="8">
    <source>
        <dbReference type="Proteomes" id="UP000886884"/>
    </source>
</evidence>
<evidence type="ECO:0000256" key="3">
    <source>
        <dbReference type="ARBA" id="ARBA00023136"/>
    </source>
</evidence>
<dbReference type="SUPFAM" id="SSF53850">
    <property type="entry name" value="Periplasmic binding protein-like II"/>
    <property type="match status" value="1"/>
</dbReference>
<feature type="signal peptide" evidence="6">
    <location>
        <begin position="1"/>
        <end position="23"/>
    </location>
</feature>
<gene>
    <name evidence="7" type="ORF">IAA64_05350</name>
</gene>
<organism evidence="7 8">
    <name type="scientific">Candidatus Ornithocaccomicrobium faecavium</name>
    <dbReference type="NCBI Taxonomy" id="2840890"/>
    <lineage>
        <taxon>Bacteria</taxon>
        <taxon>Bacillati</taxon>
        <taxon>Bacillota</taxon>
        <taxon>Clostridia</taxon>
        <taxon>Candidatus Ornithocaccomicrobium</taxon>
    </lineage>
</organism>
<sequence>MKKLSLVLALVFALAGLGGISLAEEEPVTIEFMTTEFVNAALTNETLTIQALEEALNIHLELNISTASAEDYAEKFNLMLAGGDYPDIMLGTAELVNPYLDTGIFLELTEIMPERMPNVYEQVQAYGALKDITSDDGKLWFIPKLEGSVAMWEIDWINQDWLDELGLEIPTNTDELYEVLKAFKENKGEDCIPLIMGPWSDKLHNFYFAFNTWPTWRMFNEEDGMEYGPYDHAEEMRACLAYLNKLYTEGLLDNQYLTRDDDSINALISNNQAGYFYAWADDASRLIEGGTLGVNYSYVDPLEGPEGYSGWFGCNPVTNRYYINAHSEVLDKVIEMCDYIFSEEGRNLFTWGVDGVTYNVVDGEKQFVPEIMESSAGPLDGRRQFGINPVTFLHVSEWEGWLGVLPEYVTMIAANTADSVTPAQPVLAGTPEEETELANIMTDITKYVDSQLPLFVNGTLNTEGDFDAFIAQLEDMGILEAKEIKDAQFERWQNR</sequence>
<dbReference type="PANTHER" id="PTHR43649:SF33">
    <property type="entry name" value="POLYGALACTURONAN_RHAMNOGALACTURONAN-BINDING PROTEIN YTCQ"/>
    <property type="match status" value="1"/>
</dbReference>
<reference evidence="7" key="2">
    <citation type="journal article" date="2021" name="PeerJ">
        <title>Extensive microbial diversity within the chicken gut microbiome revealed by metagenomics and culture.</title>
        <authorList>
            <person name="Gilroy R."/>
            <person name="Ravi A."/>
            <person name="Getino M."/>
            <person name="Pursley I."/>
            <person name="Horton D.L."/>
            <person name="Alikhan N.F."/>
            <person name="Baker D."/>
            <person name="Gharbi K."/>
            <person name="Hall N."/>
            <person name="Watson M."/>
            <person name="Adriaenssens E.M."/>
            <person name="Foster-Nyarko E."/>
            <person name="Jarju S."/>
            <person name="Secka A."/>
            <person name="Antonio M."/>
            <person name="Oren A."/>
            <person name="Chaudhuri R.R."/>
            <person name="La Ragione R."/>
            <person name="Hildebrand F."/>
            <person name="Pallen M.J."/>
        </authorList>
    </citation>
    <scope>NUCLEOTIDE SEQUENCE</scope>
    <source>
        <strain evidence="7">CHK183-6373</strain>
    </source>
</reference>
<keyword evidence="1" id="KW-1003">Cell membrane</keyword>
<feature type="chain" id="PRO_5039020940" evidence="6">
    <location>
        <begin position="24"/>
        <end position="495"/>
    </location>
</feature>
<dbReference type="InterPro" id="IPR006059">
    <property type="entry name" value="SBP"/>
</dbReference>
<dbReference type="Pfam" id="PF01547">
    <property type="entry name" value="SBP_bac_1"/>
    <property type="match status" value="1"/>
</dbReference>
<evidence type="ECO:0000256" key="1">
    <source>
        <dbReference type="ARBA" id="ARBA00022475"/>
    </source>
</evidence>
<accession>A0A9D1TC79</accession>
<dbReference type="Proteomes" id="UP000886884">
    <property type="component" value="Unassembled WGS sequence"/>
</dbReference>
<comment type="caution">
    <text evidence="7">The sequence shown here is derived from an EMBL/GenBank/DDBJ whole genome shotgun (WGS) entry which is preliminary data.</text>
</comment>
<dbReference type="AlphaFoldDB" id="A0A9D1TC79"/>
<keyword evidence="3" id="KW-0472">Membrane</keyword>
<evidence type="ECO:0000256" key="4">
    <source>
        <dbReference type="ARBA" id="ARBA00023139"/>
    </source>
</evidence>
<evidence type="ECO:0000313" key="7">
    <source>
        <dbReference type="EMBL" id="HIV27371.1"/>
    </source>
</evidence>
<dbReference type="Gene3D" id="3.40.190.10">
    <property type="entry name" value="Periplasmic binding protein-like II"/>
    <property type="match status" value="2"/>
</dbReference>
<keyword evidence="2 6" id="KW-0732">Signal</keyword>
<protein>
    <submittedName>
        <fullName evidence="7">Extracellular solute-binding protein</fullName>
    </submittedName>
</protein>
<evidence type="ECO:0000256" key="6">
    <source>
        <dbReference type="SAM" id="SignalP"/>
    </source>
</evidence>
<keyword evidence="5" id="KW-0449">Lipoprotein</keyword>
<dbReference type="PANTHER" id="PTHR43649">
    <property type="entry name" value="ARABINOSE-BINDING PROTEIN-RELATED"/>
    <property type="match status" value="1"/>
</dbReference>
<reference evidence="7" key="1">
    <citation type="submission" date="2020-10" db="EMBL/GenBank/DDBJ databases">
        <authorList>
            <person name="Gilroy R."/>
        </authorList>
    </citation>
    <scope>NUCLEOTIDE SEQUENCE</scope>
    <source>
        <strain evidence="7">CHK183-6373</strain>
    </source>
</reference>
<evidence type="ECO:0000256" key="5">
    <source>
        <dbReference type="ARBA" id="ARBA00023288"/>
    </source>
</evidence>
<keyword evidence="4" id="KW-0564">Palmitate</keyword>
<name>A0A9D1TC79_9FIRM</name>
<dbReference type="InterPro" id="IPR050490">
    <property type="entry name" value="Bact_solute-bd_prot1"/>
</dbReference>